<dbReference type="InterPro" id="IPR036388">
    <property type="entry name" value="WH-like_DNA-bd_sf"/>
</dbReference>
<evidence type="ECO:0000256" key="5">
    <source>
        <dbReference type="ARBA" id="ARBA00023125"/>
    </source>
</evidence>
<dbReference type="CDD" id="cd07153">
    <property type="entry name" value="Fur_like"/>
    <property type="match status" value="1"/>
</dbReference>
<sequence>MAVIWSKESIVARMKEEGLRITPQRIQVVELLLELPHPTADRIYEAMVGKFPHVSPTTVYSTLKLLIEIGIARELANGSKSSRFELAETDHWHFRCRLCGRLFNLEPDNRESLMAAGTDHGRFQVDGCRVEFYGVCAMCRE</sequence>
<feature type="binding site" evidence="7">
    <location>
        <position position="136"/>
    </location>
    <ligand>
        <name>Zn(2+)</name>
        <dbReference type="ChEBI" id="CHEBI:29105"/>
    </ligand>
</feature>
<dbReference type="GO" id="GO:0000976">
    <property type="term" value="F:transcription cis-regulatory region binding"/>
    <property type="evidence" value="ECO:0007669"/>
    <property type="project" value="TreeGrafter"/>
</dbReference>
<evidence type="ECO:0000256" key="6">
    <source>
        <dbReference type="ARBA" id="ARBA00023163"/>
    </source>
</evidence>
<dbReference type="AlphaFoldDB" id="A0A6C0FPP5"/>
<dbReference type="GO" id="GO:1900376">
    <property type="term" value="P:regulation of secondary metabolite biosynthetic process"/>
    <property type="evidence" value="ECO:0007669"/>
    <property type="project" value="TreeGrafter"/>
</dbReference>
<dbReference type="Gene3D" id="3.30.1490.190">
    <property type="match status" value="1"/>
</dbReference>
<keyword evidence="4" id="KW-0805">Transcription regulation</keyword>
<dbReference type="EMBL" id="CP048209">
    <property type="protein sequence ID" value="QHT59098.1"/>
    <property type="molecule type" value="Genomic_DNA"/>
</dbReference>
<keyword evidence="3 7" id="KW-0862">Zinc</keyword>
<dbReference type="InterPro" id="IPR043135">
    <property type="entry name" value="Fur_C"/>
</dbReference>
<evidence type="ECO:0000256" key="1">
    <source>
        <dbReference type="ARBA" id="ARBA00007957"/>
    </source>
</evidence>
<evidence type="ECO:0000313" key="10">
    <source>
        <dbReference type="Proteomes" id="UP000476064"/>
    </source>
</evidence>
<dbReference type="Proteomes" id="UP000476064">
    <property type="component" value="Chromosome"/>
</dbReference>
<dbReference type="Gene3D" id="1.10.10.10">
    <property type="entry name" value="Winged helix-like DNA-binding domain superfamily/Winged helix DNA-binding domain"/>
    <property type="match status" value="1"/>
</dbReference>
<comment type="cofactor">
    <cofactor evidence="8">
        <name>Mn(2+)</name>
        <dbReference type="ChEBI" id="CHEBI:29035"/>
    </cofactor>
    <cofactor evidence="8">
        <name>Fe(2+)</name>
        <dbReference type="ChEBI" id="CHEBI:29033"/>
    </cofactor>
    <text evidence="8">Binds 1 Mn(2+) or Fe(2+) ion per subunit.</text>
</comment>
<dbReference type="InterPro" id="IPR036390">
    <property type="entry name" value="WH_DNA-bd_sf"/>
</dbReference>
<protein>
    <submittedName>
        <fullName evidence="9">Transcriptional repressor</fullName>
    </submittedName>
</protein>
<keyword evidence="7" id="KW-0479">Metal-binding</keyword>
<gene>
    <name evidence="9" type="ORF">GXP70_03390</name>
</gene>
<keyword evidence="2" id="KW-0678">Repressor</keyword>
<feature type="binding site" evidence="8">
    <location>
        <position position="111"/>
    </location>
    <ligand>
        <name>Fe cation</name>
        <dbReference type="ChEBI" id="CHEBI:24875"/>
    </ligand>
</feature>
<keyword evidence="5" id="KW-0238">DNA-binding</keyword>
<accession>A0A6C0FPP5</accession>
<comment type="similarity">
    <text evidence="1">Belongs to the Fur family.</text>
</comment>
<dbReference type="RefSeq" id="WP_162355166.1">
    <property type="nucleotide sequence ID" value="NZ_CP048209.1"/>
</dbReference>
<dbReference type="SUPFAM" id="SSF46785">
    <property type="entry name" value="Winged helix' DNA-binding domain"/>
    <property type="match status" value="1"/>
</dbReference>
<comment type="cofactor">
    <cofactor evidence="7">
        <name>Zn(2+)</name>
        <dbReference type="ChEBI" id="CHEBI:29105"/>
    </cofactor>
    <text evidence="7">Binds 1 zinc ion per subunit.</text>
</comment>
<dbReference type="InterPro" id="IPR002481">
    <property type="entry name" value="FUR"/>
</dbReference>
<evidence type="ECO:0000256" key="2">
    <source>
        <dbReference type="ARBA" id="ARBA00022491"/>
    </source>
</evidence>
<evidence type="ECO:0000256" key="3">
    <source>
        <dbReference type="ARBA" id="ARBA00022833"/>
    </source>
</evidence>
<keyword evidence="8" id="KW-0408">Iron</keyword>
<evidence type="ECO:0000313" key="9">
    <source>
        <dbReference type="EMBL" id="QHT59098.1"/>
    </source>
</evidence>
<feature type="binding site" evidence="7">
    <location>
        <position position="96"/>
    </location>
    <ligand>
        <name>Zn(2+)</name>
        <dbReference type="ChEBI" id="CHEBI:29105"/>
    </ligand>
</feature>
<dbReference type="GO" id="GO:0003700">
    <property type="term" value="F:DNA-binding transcription factor activity"/>
    <property type="evidence" value="ECO:0007669"/>
    <property type="project" value="InterPro"/>
</dbReference>
<dbReference type="KEGG" id="plyc:GXP70_03390"/>
<evidence type="ECO:0000256" key="7">
    <source>
        <dbReference type="PIRSR" id="PIRSR602481-1"/>
    </source>
</evidence>
<evidence type="ECO:0000256" key="4">
    <source>
        <dbReference type="ARBA" id="ARBA00023015"/>
    </source>
</evidence>
<feature type="binding site" evidence="7">
    <location>
        <position position="99"/>
    </location>
    <ligand>
        <name>Zn(2+)</name>
        <dbReference type="ChEBI" id="CHEBI:29105"/>
    </ligand>
</feature>
<evidence type="ECO:0000256" key="8">
    <source>
        <dbReference type="PIRSR" id="PIRSR602481-2"/>
    </source>
</evidence>
<dbReference type="GO" id="GO:0008270">
    <property type="term" value="F:zinc ion binding"/>
    <property type="evidence" value="ECO:0007669"/>
    <property type="project" value="TreeGrafter"/>
</dbReference>
<feature type="binding site" evidence="7">
    <location>
        <position position="139"/>
    </location>
    <ligand>
        <name>Zn(2+)</name>
        <dbReference type="ChEBI" id="CHEBI:29105"/>
    </ligand>
</feature>
<proteinExistence type="inferred from homology"/>
<dbReference type="PANTHER" id="PTHR33202:SF7">
    <property type="entry name" value="FERRIC UPTAKE REGULATION PROTEIN"/>
    <property type="match status" value="1"/>
</dbReference>
<dbReference type="PANTHER" id="PTHR33202">
    <property type="entry name" value="ZINC UPTAKE REGULATION PROTEIN"/>
    <property type="match status" value="1"/>
</dbReference>
<dbReference type="Pfam" id="PF01475">
    <property type="entry name" value="FUR"/>
    <property type="match status" value="1"/>
</dbReference>
<dbReference type="GO" id="GO:0045892">
    <property type="term" value="P:negative regulation of DNA-templated transcription"/>
    <property type="evidence" value="ECO:0007669"/>
    <property type="project" value="TreeGrafter"/>
</dbReference>
<name>A0A6C0FPP5_9BACL</name>
<organism evidence="9 10">
    <name type="scientific">Paenibacillus lycopersici</name>
    <dbReference type="NCBI Taxonomy" id="2704462"/>
    <lineage>
        <taxon>Bacteria</taxon>
        <taxon>Bacillati</taxon>
        <taxon>Bacillota</taxon>
        <taxon>Bacilli</taxon>
        <taxon>Bacillales</taxon>
        <taxon>Paenibacillaceae</taxon>
        <taxon>Paenibacillus</taxon>
    </lineage>
</organism>
<keyword evidence="10" id="KW-1185">Reference proteome</keyword>
<reference evidence="9 10" key="1">
    <citation type="submission" date="2020-01" db="EMBL/GenBank/DDBJ databases">
        <title>Paenibacillus sp. nov., isolated from tomato rhizosphere.</title>
        <authorList>
            <person name="Weon H.-Y."/>
            <person name="Lee S.A."/>
        </authorList>
    </citation>
    <scope>NUCLEOTIDE SEQUENCE [LARGE SCALE GENOMIC DNA]</scope>
    <source>
        <strain evidence="9 10">12200R-189</strain>
    </source>
</reference>
<keyword evidence="6" id="KW-0804">Transcription</keyword>